<gene>
    <name evidence="1" type="ORF">HMPREF9193_01594</name>
</gene>
<comment type="caution">
    <text evidence="1">The sequence shown here is derived from an EMBL/GenBank/DDBJ whole genome shotgun (WGS) entry which is preliminary data.</text>
</comment>
<reference evidence="1 2" key="1">
    <citation type="submission" date="2013-08" db="EMBL/GenBank/DDBJ databases">
        <authorList>
            <person name="Weinstock G."/>
            <person name="Sodergren E."/>
            <person name="Wylie T."/>
            <person name="Fulton L."/>
            <person name="Fulton R."/>
            <person name="Fronick C."/>
            <person name="O'Laughlin M."/>
            <person name="Godfrey J."/>
            <person name="Miner T."/>
            <person name="Herter B."/>
            <person name="Appelbaum E."/>
            <person name="Cordes M."/>
            <person name="Lek S."/>
            <person name="Wollam A."/>
            <person name="Pepin K.H."/>
            <person name="Palsikar V.B."/>
            <person name="Mitreva M."/>
            <person name="Wilson R.K."/>
        </authorList>
    </citation>
    <scope>NUCLEOTIDE SEQUENCE [LARGE SCALE GENOMIC DNA]</scope>
    <source>
        <strain evidence="1 2">ATCC 700332</strain>
    </source>
</reference>
<evidence type="ECO:0000313" key="1">
    <source>
        <dbReference type="EMBL" id="ERJ91936.1"/>
    </source>
</evidence>
<dbReference type="Gene3D" id="3.40.50.1820">
    <property type="entry name" value="alpha/beta hydrolase"/>
    <property type="match status" value="1"/>
</dbReference>
<dbReference type="Proteomes" id="UP000016649">
    <property type="component" value="Unassembled WGS sequence"/>
</dbReference>
<dbReference type="EMBL" id="AWVH01000039">
    <property type="protein sequence ID" value="ERJ91936.1"/>
    <property type="molecule type" value="Genomic_DNA"/>
</dbReference>
<protein>
    <recommendedName>
        <fullName evidence="3">Hydrolase</fullName>
    </recommendedName>
</protein>
<organism evidence="1 2">
    <name type="scientific">Treponema lecithinolyticum ATCC 700332</name>
    <dbReference type="NCBI Taxonomy" id="1321815"/>
    <lineage>
        <taxon>Bacteria</taxon>
        <taxon>Pseudomonadati</taxon>
        <taxon>Spirochaetota</taxon>
        <taxon>Spirochaetia</taxon>
        <taxon>Spirochaetales</taxon>
        <taxon>Treponemataceae</taxon>
        <taxon>Treponema</taxon>
    </lineage>
</organism>
<sequence length="207" mass="23759">MKNAVIYIHGKGGSADEADHYKKLFNDDYEVLGFDYKAELPWQAKEEFQNYFDLIIPQYNEILLIVNSIGAYFSLISLSEKSISRALLISPIVDMENLISTMMKKAKVSEEELKAKKVIGTSFGEVLSWEYLSFVRKNPIVWNIPTGILYGKKDDMTSLETITNFAHTINASLTIFDKGEHWFHTEEQMDFLDTWVKAAPRAFLLVQ</sequence>
<keyword evidence="2" id="KW-1185">Reference proteome</keyword>
<evidence type="ECO:0008006" key="3">
    <source>
        <dbReference type="Google" id="ProtNLM"/>
    </source>
</evidence>
<dbReference type="RefSeq" id="WP_021687795.1">
    <property type="nucleotide sequence ID" value="NZ_KI260569.1"/>
</dbReference>
<accession>A0ABN0NX18</accession>
<evidence type="ECO:0000313" key="2">
    <source>
        <dbReference type="Proteomes" id="UP000016649"/>
    </source>
</evidence>
<proteinExistence type="predicted"/>
<name>A0ABN0NX18_TRELE</name>
<dbReference type="InterPro" id="IPR029058">
    <property type="entry name" value="AB_hydrolase_fold"/>
</dbReference>
<dbReference type="SUPFAM" id="SSF53474">
    <property type="entry name" value="alpha/beta-Hydrolases"/>
    <property type="match status" value="1"/>
</dbReference>